<dbReference type="EMBL" id="BQKI01000002">
    <property type="protein sequence ID" value="GJM88468.1"/>
    <property type="molecule type" value="Genomic_DNA"/>
</dbReference>
<gene>
    <name evidence="3" type="primary">ga04532</name>
    <name evidence="3" type="ORF">PR202_ga04532</name>
</gene>
<proteinExistence type="predicted"/>
<keyword evidence="4" id="KW-1185">Reference proteome</keyword>
<evidence type="ECO:0000256" key="2">
    <source>
        <dbReference type="SAM" id="SignalP"/>
    </source>
</evidence>
<sequence length="122" mass="13825">MARGFLKLCGAALIFMAGWKAKEKTDDIFGVPKPATVLAKVTKFWNDISAGGGATEKKKLRTEQEWARREADMRAELHKEFREAQVKFVATLTEEIKKLREVSPEDHHQQRDGNSRPPSRSS</sequence>
<dbReference type="AlphaFoldDB" id="A0AAV5BQ48"/>
<accession>A0AAV5BQ48</accession>
<feature type="signal peptide" evidence="2">
    <location>
        <begin position="1"/>
        <end position="21"/>
    </location>
</feature>
<organism evidence="3 4">
    <name type="scientific">Eleusine coracana subsp. coracana</name>
    <dbReference type="NCBI Taxonomy" id="191504"/>
    <lineage>
        <taxon>Eukaryota</taxon>
        <taxon>Viridiplantae</taxon>
        <taxon>Streptophyta</taxon>
        <taxon>Embryophyta</taxon>
        <taxon>Tracheophyta</taxon>
        <taxon>Spermatophyta</taxon>
        <taxon>Magnoliopsida</taxon>
        <taxon>Liliopsida</taxon>
        <taxon>Poales</taxon>
        <taxon>Poaceae</taxon>
        <taxon>PACMAD clade</taxon>
        <taxon>Chloridoideae</taxon>
        <taxon>Cynodonteae</taxon>
        <taxon>Eleusininae</taxon>
        <taxon>Eleusine</taxon>
    </lineage>
</organism>
<reference evidence="3" key="2">
    <citation type="submission" date="2021-12" db="EMBL/GenBank/DDBJ databases">
        <title>Resequencing data analysis of finger millet.</title>
        <authorList>
            <person name="Hatakeyama M."/>
            <person name="Aluri S."/>
            <person name="Balachadran M.T."/>
            <person name="Sivarajan S.R."/>
            <person name="Poveda L."/>
            <person name="Shimizu-Inatsugi R."/>
            <person name="Schlapbach R."/>
            <person name="Sreeman S.M."/>
            <person name="Shimizu K.K."/>
        </authorList>
    </citation>
    <scope>NUCLEOTIDE SEQUENCE</scope>
</reference>
<feature type="region of interest" description="Disordered" evidence="1">
    <location>
        <begin position="99"/>
        <end position="122"/>
    </location>
</feature>
<evidence type="ECO:0000313" key="4">
    <source>
        <dbReference type="Proteomes" id="UP001054889"/>
    </source>
</evidence>
<evidence type="ECO:0000313" key="3">
    <source>
        <dbReference type="EMBL" id="GJM88468.1"/>
    </source>
</evidence>
<feature type="chain" id="PRO_5043327216" evidence="2">
    <location>
        <begin position="22"/>
        <end position="122"/>
    </location>
</feature>
<evidence type="ECO:0000256" key="1">
    <source>
        <dbReference type="SAM" id="MobiDB-lite"/>
    </source>
</evidence>
<feature type="compositionally biased region" description="Basic and acidic residues" evidence="1">
    <location>
        <begin position="99"/>
        <end position="114"/>
    </location>
</feature>
<reference evidence="3" key="1">
    <citation type="journal article" date="2018" name="DNA Res.">
        <title>Multiple hybrid de novo genome assembly of finger millet, an orphan allotetraploid crop.</title>
        <authorList>
            <person name="Hatakeyama M."/>
            <person name="Aluri S."/>
            <person name="Balachadran M.T."/>
            <person name="Sivarajan S.R."/>
            <person name="Patrignani A."/>
            <person name="Gruter S."/>
            <person name="Poveda L."/>
            <person name="Shimizu-Inatsugi R."/>
            <person name="Baeten J."/>
            <person name="Francoijs K.J."/>
            <person name="Nataraja K.N."/>
            <person name="Reddy Y.A.N."/>
            <person name="Phadnis S."/>
            <person name="Ravikumar R.L."/>
            <person name="Schlapbach R."/>
            <person name="Sreeman S.M."/>
            <person name="Shimizu K.K."/>
        </authorList>
    </citation>
    <scope>NUCLEOTIDE SEQUENCE</scope>
</reference>
<keyword evidence="2" id="KW-0732">Signal</keyword>
<protein>
    <submittedName>
        <fullName evidence="3">Uncharacterized protein</fullName>
    </submittedName>
</protein>
<name>A0AAV5BQ48_ELECO</name>
<dbReference type="Proteomes" id="UP001054889">
    <property type="component" value="Unassembled WGS sequence"/>
</dbReference>
<comment type="caution">
    <text evidence="3">The sequence shown here is derived from an EMBL/GenBank/DDBJ whole genome shotgun (WGS) entry which is preliminary data.</text>
</comment>